<dbReference type="Proteomes" id="UP000765509">
    <property type="component" value="Unassembled WGS sequence"/>
</dbReference>
<name>A0A9Q3EZC9_9BASI</name>
<keyword evidence="3" id="KW-1185">Reference proteome</keyword>
<dbReference type="EMBL" id="AVOT02033037">
    <property type="protein sequence ID" value="MBW0526892.1"/>
    <property type="molecule type" value="Genomic_DNA"/>
</dbReference>
<proteinExistence type="predicted"/>
<dbReference type="AlphaFoldDB" id="A0A9Q3EZC9"/>
<sequence length="112" mass="12496">MNNWSILVLYGLWATPSFTGPLWPQANSLVLGLGVHLDFQWPLVPLATTRALGPTPFIMGILGHLDHLWPQQSIGPLGPFWPKSNEAKRGQGGQLPTFKARWDPNHKWAHLS</sequence>
<evidence type="ECO:0000256" key="1">
    <source>
        <dbReference type="SAM" id="SignalP"/>
    </source>
</evidence>
<protein>
    <submittedName>
        <fullName evidence="2">Uncharacterized protein</fullName>
    </submittedName>
</protein>
<comment type="caution">
    <text evidence="2">The sequence shown here is derived from an EMBL/GenBank/DDBJ whole genome shotgun (WGS) entry which is preliminary data.</text>
</comment>
<feature type="signal peptide" evidence="1">
    <location>
        <begin position="1"/>
        <end position="19"/>
    </location>
</feature>
<keyword evidence="1" id="KW-0732">Signal</keyword>
<evidence type="ECO:0000313" key="3">
    <source>
        <dbReference type="Proteomes" id="UP000765509"/>
    </source>
</evidence>
<organism evidence="2 3">
    <name type="scientific">Austropuccinia psidii MF-1</name>
    <dbReference type="NCBI Taxonomy" id="1389203"/>
    <lineage>
        <taxon>Eukaryota</taxon>
        <taxon>Fungi</taxon>
        <taxon>Dikarya</taxon>
        <taxon>Basidiomycota</taxon>
        <taxon>Pucciniomycotina</taxon>
        <taxon>Pucciniomycetes</taxon>
        <taxon>Pucciniales</taxon>
        <taxon>Sphaerophragmiaceae</taxon>
        <taxon>Austropuccinia</taxon>
    </lineage>
</organism>
<accession>A0A9Q3EZC9</accession>
<evidence type="ECO:0000313" key="2">
    <source>
        <dbReference type="EMBL" id="MBW0526892.1"/>
    </source>
</evidence>
<feature type="chain" id="PRO_5040162161" evidence="1">
    <location>
        <begin position="20"/>
        <end position="112"/>
    </location>
</feature>
<gene>
    <name evidence="2" type="ORF">O181_066607</name>
</gene>
<reference evidence="2" key="1">
    <citation type="submission" date="2021-03" db="EMBL/GenBank/DDBJ databases">
        <title>Draft genome sequence of rust myrtle Austropuccinia psidii MF-1, a brazilian biotype.</title>
        <authorList>
            <person name="Quecine M.C."/>
            <person name="Pachon D.M.R."/>
            <person name="Bonatelli M.L."/>
            <person name="Correr F.H."/>
            <person name="Franceschini L.M."/>
            <person name="Leite T.F."/>
            <person name="Margarido G.R.A."/>
            <person name="Almeida C.A."/>
            <person name="Ferrarezi J.A."/>
            <person name="Labate C.A."/>
        </authorList>
    </citation>
    <scope>NUCLEOTIDE SEQUENCE</scope>
    <source>
        <strain evidence="2">MF-1</strain>
    </source>
</reference>